<keyword evidence="11 17" id="KW-1133">Transmembrane helix</keyword>
<dbReference type="PROSITE" id="PS50293">
    <property type="entry name" value="TPR_REGION"/>
    <property type="match status" value="1"/>
</dbReference>
<evidence type="ECO:0000313" key="18">
    <source>
        <dbReference type="EMBL" id="CAD7273041.1"/>
    </source>
</evidence>
<accession>A0A7R9G9R0</accession>
<dbReference type="OrthoDB" id="14252at2759"/>
<dbReference type="SUPFAM" id="SSF103506">
    <property type="entry name" value="Mitochondrial carrier"/>
    <property type="match status" value="1"/>
</dbReference>
<evidence type="ECO:0000256" key="14">
    <source>
        <dbReference type="ARBA" id="ARBA00023140"/>
    </source>
</evidence>
<dbReference type="PROSITE" id="PS50005">
    <property type="entry name" value="TPR"/>
    <property type="match status" value="3"/>
</dbReference>
<feature type="repeat" description="Solcar" evidence="15">
    <location>
        <begin position="207"/>
        <end position="293"/>
    </location>
</feature>
<evidence type="ECO:0000256" key="10">
    <source>
        <dbReference type="ARBA" id="ARBA00022803"/>
    </source>
</evidence>
<sequence>MSDFKKPSAVKDFFAGGFGGMCCVAAGHPLDTIKVRLQTMPKPAPGSPPLYTGTLDCAKKIITREGFFGLYKGMAAPLIGVTPMFAVCFLGFGVGKRLQQKDPNEQLSLIQLFNAGMLAGVFTTAIMTPGERIKCLLQVQAASGEPPKYKGPLDVMKQLYKEGGIRSIYRGTAATLLRDIPASGMYFMTYEWLQRILTPEGGNRSDLSPLRIIFAGGMAGVFNWAVAIPPDVLKSRLQTAPEGKYPNGIRDVFKHLIKEEGITAIYKGTAPVMLRAFPANAATFLGYEMALKFLNYLAPNCVQRVVRLRCLSPRHCGDFVVLGIFFSFVGYPFYRHAGWIFLPDVTISGRNMIMNMALQNLVEGQCGRENELVSLSRHLQQNFGGFPLLTQLRNAEPDREVPADNPMVNEFMKEISRDQMTAMRSFRMDTLLNEMHALDTSVGASIVSSSRVVHPPQVAPGVAKIAAVQSEEWAKEYIDLEKLSLPVACDVGSAQLSALQLGISAPPKLQSEGIMMPPVPYGVQPLRPQFPLLPPMMQMERPVHHSAPDYRFAEALGDDWIGEFLSSEEVLKGVVDSVESGNRTSDLENVSSSTLREATGSWDPLGDISLDDTLQDTLESSVSKSYRFEEDNPLKYAEDPFEMGLKKVEEGDVASAVLLFEAAVQQEPQRAEAWFHLGETQAKNENDSLAIAALRKCLELEPDHSEALMAVAVSFCNENLNRQAIASLQEWLLKNLKYSDLLPVEHRSSDSIFVNSMGFVLPKEHAFLKEGFIQAANRNPNGSVDADVQQGLGVLFHMSGEYDKAVDCFKAALQVRPDDSLLWNRLGATYANGLKPEDAVSSYHRALELYPGFIRCRYNLGISCMNLKAYRDLSMVNRELGFKLNPGADE</sequence>
<keyword evidence="14" id="KW-0576">Peroxisome</keyword>
<feature type="transmembrane region" description="Helical" evidence="17">
    <location>
        <begin position="107"/>
        <end position="127"/>
    </location>
</feature>
<keyword evidence="8 15" id="KW-0812">Transmembrane</keyword>
<dbReference type="Pfam" id="PF00153">
    <property type="entry name" value="Mito_carr"/>
    <property type="match status" value="3"/>
</dbReference>
<dbReference type="InterPro" id="IPR011990">
    <property type="entry name" value="TPR-like_helical_dom_sf"/>
</dbReference>
<keyword evidence="19" id="KW-1185">Reference proteome</keyword>
<dbReference type="PROSITE" id="PS50920">
    <property type="entry name" value="SOLCAR"/>
    <property type="match status" value="3"/>
</dbReference>
<proteinExistence type="inferred from homology"/>
<keyword evidence="10 16" id="KW-0802">TPR repeat</keyword>
<feature type="transmembrane region" description="Helical" evidence="17">
    <location>
        <begin position="12"/>
        <end position="30"/>
    </location>
</feature>
<evidence type="ECO:0000256" key="6">
    <source>
        <dbReference type="ARBA" id="ARBA00022448"/>
    </source>
</evidence>
<keyword evidence="7" id="KW-0963">Cytoplasm</keyword>
<evidence type="ECO:0000256" key="5">
    <source>
        <dbReference type="ARBA" id="ARBA00006375"/>
    </source>
</evidence>
<evidence type="ECO:0000256" key="7">
    <source>
        <dbReference type="ARBA" id="ARBA00022490"/>
    </source>
</evidence>
<dbReference type="GO" id="GO:0031966">
    <property type="term" value="C:mitochondrial membrane"/>
    <property type="evidence" value="ECO:0007669"/>
    <property type="project" value="UniProtKB-SubCell"/>
</dbReference>
<dbReference type="InterPro" id="IPR018108">
    <property type="entry name" value="MCP_transmembrane"/>
</dbReference>
<dbReference type="GO" id="GO:0005052">
    <property type="term" value="F:peroxisome matrix targeting signal-1 binding"/>
    <property type="evidence" value="ECO:0007669"/>
    <property type="project" value="TreeGrafter"/>
</dbReference>
<gene>
    <name evidence="18" type="ORF">NMOB1V02_LOCUS948</name>
</gene>
<evidence type="ECO:0000256" key="3">
    <source>
        <dbReference type="ARBA" id="ARBA00004496"/>
    </source>
</evidence>
<dbReference type="InterPro" id="IPR019734">
    <property type="entry name" value="TPR_rpt"/>
</dbReference>
<evidence type="ECO:0000256" key="2">
    <source>
        <dbReference type="ARBA" id="ARBA00004275"/>
    </source>
</evidence>
<dbReference type="Proteomes" id="UP000678499">
    <property type="component" value="Unassembled WGS sequence"/>
</dbReference>
<dbReference type="EMBL" id="CAJPEX010000086">
    <property type="protein sequence ID" value="CAG0913193.1"/>
    <property type="molecule type" value="Genomic_DNA"/>
</dbReference>
<dbReference type="EMBL" id="OA882123">
    <property type="protein sequence ID" value="CAD7273041.1"/>
    <property type="molecule type" value="Genomic_DNA"/>
</dbReference>
<feature type="repeat" description="Solcar" evidence="15">
    <location>
        <begin position="7"/>
        <end position="98"/>
    </location>
</feature>
<reference evidence="18" key="1">
    <citation type="submission" date="2020-11" db="EMBL/GenBank/DDBJ databases">
        <authorList>
            <person name="Tran Van P."/>
        </authorList>
    </citation>
    <scope>NUCLEOTIDE SEQUENCE</scope>
</reference>
<dbReference type="InterPro" id="IPR024111">
    <property type="entry name" value="PEX5/PEX5L"/>
</dbReference>
<dbReference type="PANTHER" id="PTHR10130">
    <property type="entry name" value="PEROXISOMAL TARGETING SIGNAL 1 RECEPTOR PEX5"/>
    <property type="match status" value="1"/>
</dbReference>
<dbReference type="Pfam" id="PF14559">
    <property type="entry name" value="TPR_19"/>
    <property type="match status" value="1"/>
</dbReference>
<dbReference type="AlphaFoldDB" id="A0A7R9G9R0"/>
<name>A0A7R9G9R0_9CRUS</name>
<feature type="repeat" description="TPR" evidence="16">
    <location>
        <begin position="671"/>
        <end position="704"/>
    </location>
</feature>
<evidence type="ECO:0000313" key="19">
    <source>
        <dbReference type="Proteomes" id="UP000678499"/>
    </source>
</evidence>
<comment type="subcellular location">
    <subcellularLocation>
        <location evidence="3">Cytoplasm</location>
    </subcellularLocation>
    <subcellularLocation>
        <location evidence="1">Mitochondrion membrane</location>
        <topology evidence="1">Multi-pass membrane protein</topology>
    </subcellularLocation>
    <subcellularLocation>
        <location evidence="2">Peroxisome</location>
    </subcellularLocation>
</comment>
<evidence type="ECO:0000256" key="15">
    <source>
        <dbReference type="PROSITE-ProRule" id="PRU00282"/>
    </source>
</evidence>
<evidence type="ECO:0008006" key="20">
    <source>
        <dbReference type="Google" id="ProtNLM"/>
    </source>
</evidence>
<dbReference type="Gene3D" id="1.50.40.10">
    <property type="entry name" value="Mitochondrial carrier domain"/>
    <property type="match status" value="2"/>
</dbReference>
<evidence type="ECO:0000256" key="9">
    <source>
        <dbReference type="ARBA" id="ARBA00022737"/>
    </source>
</evidence>
<organism evidence="18">
    <name type="scientific">Notodromas monacha</name>
    <dbReference type="NCBI Taxonomy" id="399045"/>
    <lineage>
        <taxon>Eukaryota</taxon>
        <taxon>Metazoa</taxon>
        <taxon>Ecdysozoa</taxon>
        <taxon>Arthropoda</taxon>
        <taxon>Crustacea</taxon>
        <taxon>Oligostraca</taxon>
        <taxon>Ostracoda</taxon>
        <taxon>Podocopa</taxon>
        <taxon>Podocopida</taxon>
        <taxon>Cypridocopina</taxon>
        <taxon>Cypridoidea</taxon>
        <taxon>Cyprididae</taxon>
        <taxon>Notodromas</taxon>
    </lineage>
</organism>
<dbReference type="Gene3D" id="1.25.40.10">
    <property type="entry name" value="Tetratricopeptide repeat domain"/>
    <property type="match status" value="1"/>
</dbReference>
<keyword evidence="13 15" id="KW-0472">Membrane</keyword>
<protein>
    <recommendedName>
        <fullName evidence="20">Mitochondrial carnitine/acylcarnitine carrier protein</fullName>
    </recommendedName>
</protein>
<dbReference type="FunFam" id="1.50.40.10:FF:000051">
    <property type="entry name" value="Mitochondrial carnitine/acylcarnitine carrier protein"/>
    <property type="match status" value="1"/>
</dbReference>
<evidence type="ECO:0000256" key="1">
    <source>
        <dbReference type="ARBA" id="ARBA00004225"/>
    </source>
</evidence>
<keyword evidence="12" id="KW-0496">Mitochondrion</keyword>
<feature type="repeat" description="TPR" evidence="16">
    <location>
        <begin position="786"/>
        <end position="819"/>
    </location>
</feature>
<evidence type="ECO:0000256" key="8">
    <source>
        <dbReference type="ARBA" id="ARBA00022692"/>
    </source>
</evidence>
<evidence type="ECO:0000256" key="16">
    <source>
        <dbReference type="PROSITE-ProRule" id="PRU00339"/>
    </source>
</evidence>
<feature type="repeat" description="TPR" evidence="16">
    <location>
        <begin position="820"/>
        <end position="853"/>
    </location>
</feature>
<dbReference type="SUPFAM" id="SSF48452">
    <property type="entry name" value="TPR-like"/>
    <property type="match status" value="1"/>
</dbReference>
<evidence type="ECO:0000256" key="17">
    <source>
        <dbReference type="SAM" id="Phobius"/>
    </source>
</evidence>
<dbReference type="GO" id="GO:0016560">
    <property type="term" value="P:protein import into peroxisome matrix, docking"/>
    <property type="evidence" value="ECO:0007669"/>
    <property type="project" value="TreeGrafter"/>
</dbReference>
<dbReference type="GO" id="GO:0005829">
    <property type="term" value="C:cytosol"/>
    <property type="evidence" value="ECO:0007669"/>
    <property type="project" value="TreeGrafter"/>
</dbReference>
<keyword evidence="9" id="KW-0677">Repeat</keyword>
<comment type="similarity">
    <text evidence="5">Belongs to the mitochondrial carrier (TC 2.A.29) family.</text>
</comment>
<dbReference type="GO" id="GO:0005778">
    <property type="term" value="C:peroxisomal membrane"/>
    <property type="evidence" value="ECO:0007669"/>
    <property type="project" value="TreeGrafter"/>
</dbReference>
<dbReference type="Pfam" id="PF13432">
    <property type="entry name" value="TPR_16"/>
    <property type="match status" value="1"/>
</dbReference>
<comment type="similarity">
    <text evidence="4">Belongs to the peroxisomal targeting signal receptor family.</text>
</comment>
<evidence type="ECO:0000256" key="13">
    <source>
        <dbReference type="ARBA" id="ARBA00023136"/>
    </source>
</evidence>
<dbReference type="SMART" id="SM00028">
    <property type="entry name" value="TPR"/>
    <property type="match status" value="4"/>
</dbReference>
<feature type="transmembrane region" description="Helical" evidence="17">
    <location>
        <begin position="74"/>
        <end position="95"/>
    </location>
</feature>
<dbReference type="InterPro" id="IPR023395">
    <property type="entry name" value="MCP_dom_sf"/>
</dbReference>
<dbReference type="PANTHER" id="PTHR10130:SF0">
    <property type="entry name" value="GH08708P"/>
    <property type="match status" value="1"/>
</dbReference>
<keyword evidence="6" id="KW-0813">Transport</keyword>
<evidence type="ECO:0000256" key="4">
    <source>
        <dbReference type="ARBA" id="ARBA00005348"/>
    </source>
</evidence>
<evidence type="ECO:0000256" key="11">
    <source>
        <dbReference type="ARBA" id="ARBA00022989"/>
    </source>
</evidence>
<feature type="repeat" description="Solcar" evidence="15">
    <location>
        <begin position="107"/>
        <end position="196"/>
    </location>
</feature>
<evidence type="ECO:0000256" key="12">
    <source>
        <dbReference type="ARBA" id="ARBA00023128"/>
    </source>
</evidence>